<dbReference type="EMBL" id="MNAD01001578">
    <property type="protein sequence ID" value="OJT03901.1"/>
    <property type="molecule type" value="Genomic_DNA"/>
</dbReference>
<keyword evidence="4" id="KW-1185">Reference proteome</keyword>
<dbReference type="EMBL" id="MNAD01000282">
    <property type="protein sequence ID" value="OJT14485.1"/>
    <property type="molecule type" value="Genomic_DNA"/>
</dbReference>
<accession>A0A1M2W3Q5</accession>
<organism evidence="2 4">
    <name type="scientific">Trametes pubescens</name>
    <name type="common">White-rot fungus</name>
    <dbReference type="NCBI Taxonomy" id="154538"/>
    <lineage>
        <taxon>Eukaryota</taxon>
        <taxon>Fungi</taxon>
        <taxon>Dikarya</taxon>
        <taxon>Basidiomycota</taxon>
        <taxon>Agaricomycotina</taxon>
        <taxon>Agaricomycetes</taxon>
        <taxon>Polyporales</taxon>
        <taxon>Polyporaceae</taxon>
        <taxon>Trametes</taxon>
    </lineage>
</organism>
<evidence type="ECO:0000313" key="3">
    <source>
        <dbReference type="EMBL" id="OJT14485.1"/>
    </source>
</evidence>
<protein>
    <submittedName>
        <fullName evidence="2">Uncharacterized protein</fullName>
    </submittedName>
</protein>
<evidence type="ECO:0000313" key="1">
    <source>
        <dbReference type="EMBL" id="OJT03901.1"/>
    </source>
</evidence>
<sequence length="199" mass="22114">MPPGDPQVVPRGGRFIGSSAGAFLDQLAADIYLQNIWTTQGRVRRVGVACVSWGLSLAMIQQAVAPQPGRPGNWSTSVTLRHLLRVDDPGPQEMGVQPVLLPNNTPPGEDIFVINGRGVRGPKLPWHHRVTLRVRAPGRRGEDVQLHYHKHAPRKGHGPEPPKILPKVKGRHYIFDEVIYSTQIQNCRRAKPDDPQQQN</sequence>
<comment type="caution">
    <text evidence="2">The sequence shown here is derived from an EMBL/GenBank/DDBJ whole genome shotgun (WGS) entry which is preliminary data.</text>
</comment>
<proteinExistence type="predicted"/>
<dbReference type="AlphaFoldDB" id="A0A1M2W3Q5"/>
<name>A0A1M2W3Q5_TRAPU</name>
<reference evidence="2 4" key="1">
    <citation type="submission" date="2016-10" db="EMBL/GenBank/DDBJ databases">
        <title>Genome sequence of the basidiomycete white-rot fungus Trametes pubescens.</title>
        <authorList>
            <person name="Makela M.R."/>
            <person name="Granchi Z."/>
            <person name="Peng M."/>
            <person name="De Vries R.P."/>
            <person name="Grigoriev I."/>
            <person name="Riley R."/>
            <person name="Hilden K."/>
        </authorList>
    </citation>
    <scope>NUCLEOTIDE SEQUENCE [LARGE SCALE GENOMIC DNA]</scope>
    <source>
        <strain evidence="2 4">FBCC735</strain>
    </source>
</reference>
<dbReference type="OrthoDB" id="2739947at2759"/>
<dbReference type="Proteomes" id="UP000184267">
    <property type="component" value="Unassembled WGS sequence"/>
</dbReference>
<gene>
    <name evidence="1" type="ORF">TRAPUB_5402</name>
    <name evidence="3" type="ORF">TRAPUB_8958</name>
    <name evidence="2" type="ORF">TRAPUB_8963</name>
</gene>
<evidence type="ECO:0000313" key="2">
    <source>
        <dbReference type="EMBL" id="OJT14481.1"/>
    </source>
</evidence>
<dbReference type="EMBL" id="MNAD01000283">
    <property type="protein sequence ID" value="OJT14481.1"/>
    <property type="molecule type" value="Genomic_DNA"/>
</dbReference>
<evidence type="ECO:0000313" key="4">
    <source>
        <dbReference type="Proteomes" id="UP000184267"/>
    </source>
</evidence>